<keyword evidence="1" id="KW-1133">Transmembrane helix</keyword>
<gene>
    <name evidence="2" type="ORF">SASPL_136750</name>
</gene>
<evidence type="ECO:0000256" key="1">
    <source>
        <dbReference type="SAM" id="Phobius"/>
    </source>
</evidence>
<comment type="caution">
    <text evidence="2">The sequence shown here is derived from an EMBL/GenBank/DDBJ whole genome shotgun (WGS) entry which is preliminary data.</text>
</comment>
<keyword evidence="1" id="KW-0812">Transmembrane</keyword>
<feature type="transmembrane region" description="Helical" evidence="1">
    <location>
        <begin position="66"/>
        <end position="88"/>
    </location>
</feature>
<sequence>MLVSVLMKFLYTPPVSVVITAMSVMNVLSMSNAGWMEVKGKNMQYSKLLRVDDDKAKEKPRVSGKVGMIAVYTPAFLAGVFSLVAFPLGDLRFTLLRGAITTHFFKRLVEVLFVHKYSAMMETEAMFVISTGYFLSSATMIYTQQLMLQLQEPSIDLKYIGVALFLVGIAMVFSMLLNFLYPPPASAVITAISAICLLAMINGGWMEVKGKNMQYSKLLRVDDTTKEKPKVSVKLGMIGAYTPAFLAGVFSLLAFPIGDLRFALLRAAITLHFFKRLLEVLFVHKMSAMMEIEAMFVISTSYFLSSAAMIYTQQLMLQLQEPPIDLKYIGVTLFLVGIGGGMQNIKKCTVAHEFDHQKAILGGILGESDEIDQSRALQLGQDVEFGGILGQSVRGRGGRRGGRLCR</sequence>
<feature type="transmembrane region" description="Helical" evidence="1">
    <location>
        <begin position="187"/>
        <end position="208"/>
    </location>
</feature>
<feature type="transmembrane region" description="Helical" evidence="1">
    <location>
        <begin position="15"/>
        <end position="35"/>
    </location>
</feature>
<protein>
    <submittedName>
        <fullName evidence="2">Uncharacterized protein</fullName>
    </submittedName>
</protein>
<dbReference type="GO" id="GO:0016491">
    <property type="term" value="F:oxidoreductase activity"/>
    <property type="evidence" value="ECO:0007669"/>
    <property type="project" value="TreeGrafter"/>
</dbReference>
<accession>A0A8X8ZGR3</accession>
<name>A0A8X8ZGR3_SALSN</name>
<dbReference type="PANTHER" id="PTHR10556:SF35">
    <property type="entry name" value="3-OXO-5-ALPHA-STEROID 4-DEHYDROGENASE FAMILY PROTEIN"/>
    <property type="match status" value="1"/>
</dbReference>
<evidence type="ECO:0000313" key="2">
    <source>
        <dbReference type="EMBL" id="KAG6404502.1"/>
    </source>
</evidence>
<reference evidence="2" key="1">
    <citation type="submission" date="2018-01" db="EMBL/GenBank/DDBJ databases">
        <authorList>
            <person name="Mao J.F."/>
        </authorList>
    </citation>
    <scope>NUCLEOTIDE SEQUENCE</scope>
    <source>
        <strain evidence="2">Huo1</strain>
        <tissue evidence="2">Leaf</tissue>
    </source>
</reference>
<keyword evidence="3" id="KW-1185">Reference proteome</keyword>
<feature type="transmembrane region" description="Helical" evidence="1">
    <location>
        <begin position="159"/>
        <end position="181"/>
    </location>
</feature>
<keyword evidence="1" id="KW-0472">Membrane</keyword>
<feature type="transmembrane region" description="Helical" evidence="1">
    <location>
        <begin position="125"/>
        <end position="147"/>
    </location>
</feature>
<proteinExistence type="predicted"/>
<feature type="transmembrane region" description="Helical" evidence="1">
    <location>
        <begin position="235"/>
        <end position="257"/>
    </location>
</feature>
<evidence type="ECO:0000313" key="3">
    <source>
        <dbReference type="Proteomes" id="UP000298416"/>
    </source>
</evidence>
<dbReference type="InterPro" id="IPR039357">
    <property type="entry name" value="SRD5A/TECR"/>
</dbReference>
<dbReference type="AlphaFoldDB" id="A0A8X8ZGR3"/>
<dbReference type="PANTHER" id="PTHR10556">
    <property type="entry name" value="3-OXO-5-ALPHA-STEROID 4-DEHYDROGENASE"/>
    <property type="match status" value="1"/>
</dbReference>
<organism evidence="2">
    <name type="scientific">Salvia splendens</name>
    <name type="common">Scarlet sage</name>
    <dbReference type="NCBI Taxonomy" id="180675"/>
    <lineage>
        <taxon>Eukaryota</taxon>
        <taxon>Viridiplantae</taxon>
        <taxon>Streptophyta</taxon>
        <taxon>Embryophyta</taxon>
        <taxon>Tracheophyta</taxon>
        <taxon>Spermatophyta</taxon>
        <taxon>Magnoliopsida</taxon>
        <taxon>eudicotyledons</taxon>
        <taxon>Gunneridae</taxon>
        <taxon>Pentapetalae</taxon>
        <taxon>asterids</taxon>
        <taxon>lamiids</taxon>
        <taxon>Lamiales</taxon>
        <taxon>Lamiaceae</taxon>
        <taxon>Nepetoideae</taxon>
        <taxon>Mentheae</taxon>
        <taxon>Salviinae</taxon>
        <taxon>Salvia</taxon>
        <taxon>Salvia subgen. Calosphace</taxon>
        <taxon>core Calosphace</taxon>
    </lineage>
</organism>
<dbReference type="EMBL" id="PNBA02000013">
    <property type="protein sequence ID" value="KAG6404502.1"/>
    <property type="molecule type" value="Genomic_DNA"/>
</dbReference>
<dbReference type="Proteomes" id="UP000298416">
    <property type="component" value="Unassembled WGS sequence"/>
</dbReference>
<reference evidence="2" key="2">
    <citation type="submission" date="2020-08" db="EMBL/GenBank/DDBJ databases">
        <title>Plant Genome Project.</title>
        <authorList>
            <person name="Zhang R.-G."/>
        </authorList>
    </citation>
    <scope>NUCLEOTIDE SEQUENCE</scope>
    <source>
        <strain evidence="2">Huo1</strain>
        <tissue evidence="2">Leaf</tissue>
    </source>
</reference>